<dbReference type="Proteomes" id="UP001162741">
    <property type="component" value="Chromosome"/>
</dbReference>
<keyword evidence="4" id="KW-1185">Reference proteome</keyword>
<protein>
    <submittedName>
        <fullName evidence="3">Exo-alpha-sialidase</fullName>
    </submittedName>
</protein>
<sequence length="335" mass="37138">MKKLLLLLLVIPLAGFGQTSWKQLSAGMLFDKVPFAQCHASTIVEYRPGLLMAAWFAGSHEGNKDVKIWLSTSAKGKWSAPKVVAADSTYPCWNPVLFKDQSNLLHLYYKVGPNPMGWWGMEITSADNGKSWSAPKRFADGLLGPIKNKPVQLANGVILSPTSKETSQAWRAYIERSTDGGNSWTSIPVDTAGKYDIIQPSILQYADGRLQLLCRSKQGKVMQSWSNDAGLTWSAVTPTSLLNPNSGTDAVTLKNGWQLIVYNPDIPGKEWSEGRTKLRVAVSQNGNEWQDVAVLENQSKGEFSYPAVIQTKDGKVHITYTYDRKNIRYVVLKAR</sequence>
<dbReference type="SUPFAM" id="SSF50939">
    <property type="entry name" value="Sialidases"/>
    <property type="match status" value="1"/>
</dbReference>
<evidence type="ECO:0000313" key="4">
    <source>
        <dbReference type="Proteomes" id="UP001162741"/>
    </source>
</evidence>
<accession>A0ABY6J819</accession>
<name>A0ABY6J819_9BACT</name>
<gene>
    <name evidence="3" type="ORF">MKQ68_12060</name>
</gene>
<feature type="chain" id="PRO_5046998017" evidence="1">
    <location>
        <begin position="20"/>
        <end position="335"/>
    </location>
</feature>
<dbReference type="CDD" id="cd15482">
    <property type="entry name" value="Sialidase_non-viral"/>
    <property type="match status" value="1"/>
</dbReference>
<dbReference type="InterPro" id="IPR011040">
    <property type="entry name" value="Sialidase"/>
</dbReference>
<dbReference type="PANTHER" id="PTHR43752">
    <property type="entry name" value="BNR/ASP-BOX REPEAT FAMILY PROTEIN"/>
    <property type="match status" value="1"/>
</dbReference>
<organism evidence="3 4">
    <name type="scientific">Chitinophaga horti</name>
    <dbReference type="NCBI Taxonomy" id="2920382"/>
    <lineage>
        <taxon>Bacteria</taxon>
        <taxon>Pseudomonadati</taxon>
        <taxon>Bacteroidota</taxon>
        <taxon>Chitinophagia</taxon>
        <taxon>Chitinophagales</taxon>
        <taxon>Chitinophagaceae</taxon>
        <taxon>Chitinophaga</taxon>
    </lineage>
</organism>
<feature type="domain" description="Sialidase" evidence="2">
    <location>
        <begin position="51"/>
        <end position="318"/>
    </location>
</feature>
<evidence type="ECO:0000313" key="3">
    <source>
        <dbReference type="EMBL" id="UYQ95835.1"/>
    </source>
</evidence>
<evidence type="ECO:0000256" key="1">
    <source>
        <dbReference type="SAM" id="SignalP"/>
    </source>
</evidence>
<dbReference type="InterPro" id="IPR036278">
    <property type="entry name" value="Sialidase_sf"/>
</dbReference>
<dbReference type="PANTHER" id="PTHR43752:SF2">
    <property type="entry name" value="BNR_ASP-BOX REPEAT FAMILY PROTEIN"/>
    <property type="match status" value="1"/>
</dbReference>
<keyword evidence="1" id="KW-0732">Signal</keyword>
<dbReference type="EMBL" id="CP107006">
    <property type="protein sequence ID" value="UYQ95835.1"/>
    <property type="molecule type" value="Genomic_DNA"/>
</dbReference>
<proteinExistence type="predicted"/>
<dbReference type="Gene3D" id="2.120.10.10">
    <property type="match status" value="1"/>
</dbReference>
<dbReference type="Pfam" id="PF13088">
    <property type="entry name" value="BNR_2"/>
    <property type="match status" value="1"/>
</dbReference>
<reference evidence="3" key="1">
    <citation type="submission" date="2022-10" db="EMBL/GenBank/DDBJ databases">
        <title>Chitinophaga sp. nov., isolated from soil.</title>
        <authorList>
            <person name="Jeon C.O."/>
        </authorList>
    </citation>
    <scope>NUCLEOTIDE SEQUENCE</scope>
    <source>
        <strain evidence="3">R8</strain>
    </source>
</reference>
<feature type="signal peptide" evidence="1">
    <location>
        <begin position="1"/>
        <end position="19"/>
    </location>
</feature>
<dbReference type="RefSeq" id="WP_264283511.1">
    <property type="nucleotide sequence ID" value="NZ_CP107006.1"/>
</dbReference>
<evidence type="ECO:0000259" key="2">
    <source>
        <dbReference type="Pfam" id="PF13088"/>
    </source>
</evidence>